<dbReference type="InterPro" id="IPR050312">
    <property type="entry name" value="IolE/XylAMocC-like"/>
</dbReference>
<reference evidence="2" key="1">
    <citation type="journal article" date="2014" name="Int. J. Syst. Evol. Microbiol.">
        <title>Complete genome sequence of Corynebacterium casei LMG S-19264T (=DSM 44701T), isolated from a smear-ripened cheese.</title>
        <authorList>
            <consortium name="US DOE Joint Genome Institute (JGI-PGF)"/>
            <person name="Walter F."/>
            <person name="Albersmeier A."/>
            <person name="Kalinowski J."/>
            <person name="Ruckert C."/>
        </authorList>
    </citation>
    <scope>NUCLEOTIDE SEQUENCE</scope>
    <source>
        <strain evidence="2">JCM 18487</strain>
    </source>
</reference>
<comment type="caution">
    <text evidence="2">The sequence shown here is derived from an EMBL/GenBank/DDBJ whole genome shotgun (WGS) entry which is preliminary data.</text>
</comment>
<dbReference type="AlphaFoldDB" id="A0A917KEX7"/>
<evidence type="ECO:0000313" key="3">
    <source>
        <dbReference type="Proteomes" id="UP000637695"/>
    </source>
</evidence>
<gene>
    <name evidence="2" type="ORF">GCM10010885_21280</name>
</gene>
<evidence type="ECO:0000259" key="1">
    <source>
        <dbReference type="Pfam" id="PF01261"/>
    </source>
</evidence>
<organism evidence="2 3">
    <name type="scientific">Alicyclobacillus cellulosilyticus</name>
    <dbReference type="NCBI Taxonomy" id="1003997"/>
    <lineage>
        <taxon>Bacteria</taxon>
        <taxon>Bacillati</taxon>
        <taxon>Bacillota</taxon>
        <taxon>Bacilli</taxon>
        <taxon>Bacillales</taxon>
        <taxon>Alicyclobacillaceae</taxon>
        <taxon>Alicyclobacillus</taxon>
    </lineage>
</organism>
<reference evidence="2" key="2">
    <citation type="submission" date="2020-09" db="EMBL/GenBank/DDBJ databases">
        <authorList>
            <person name="Sun Q."/>
            <person name="Ohkuma M."/>
        </authorList>
    </citation>
    <scope>NUCLEOTIDE SEQUENCE</scope>
    <source>
        <strain evidence="2">JCM 18487</strain>
    </source>
</reference>
<dbReference type="PANTHER" id="PTHR12110:SF21">
    <property type="entry name" value="XYLOSE ISOMERASE-LIKE TIM BARREL DOMAIN-CONTAINING PROTEIN"/>
    <property type="match status" value="1"/>
</dbReference>
<accession>A0A917KEX7</accession>
<dbReference type="Proteomes" id="UP000637695">
    <property type="component" value="Unassembled WGS sequence"/>
</dbReference>
<dbReference type="InterPro" id="IPR036237">
    <property type="entry name" value="Xyl_isomerase-like_sf"/>
</dbReference>
<feature type="domain" description="Xylose isomerase-like TIM barrel" evidence="1">
    <location>
        <begin position="20"/>
        <end position="259"/>
    </location>
</feature>
<protein>
    <submittedName>
        <fullName evidence="2">Xylose isomerase</fullName>
    </submittedName>
</protein>
<dbReference type="RefSeq" id="WP_188883001.1">
    <property type="nucleotide sequence ID" value="NZ_BMOY01000039.1"/>
</dbReference>
<dbReference type="InterPro" id="IPR013022">
    <property type="entry name" value="Xyl_isomerase-like_TIM-brl"/>
</dbReference>
<dbReference type="PANTHER" id="PTHR12110">
    <property type="entry name" value="HYDROXYPYRUVATE ISOMERASE"/>
    <property type="match status" value="1"/>
</dbReference>
<dbReference type="Gene3D" id="3.20.20.150">
    <property type="entry name" value="Divalent-metal-dependent TIM barrel enzymes"/>
    <property type="match status" value="1"/>
</dbReference>
<evidence type="ECO:0000313" key="2">
    <source>
        <dbReference type="EMBL" id="GGJ11712.1"/>
    </source>
</evidence>
<dbReference type="SUPFAM" id="SSF51658">
    <property type="entry name" value="Xylose isomerase-like"/>
    <property type="match status" value="1"/>
</dbReference>
<proteinExistence type="predicted"/>
<dbReference type="Pfam" id="PF01261">
    <property type="entry name" value="AP_endonuc_2"/>
    <property type="match status" value="1"/>
</dbReference>
<keyword evidence="2" id="KW-0413">Isomerase</keyword>
<keyword evidence="3" id="KW-1185">Reference proteome</keyword>
<dbReference type="GO" id="GO:0016853">
    <property type="term" value="F:isomerase activity"/>
    <property type="evidence" value="ECO:0007669"/>
    <property type="project" value="UniProtKB-KW"/>
</dbReference>
<dbReference type="EMBL" id="BMOY01000039">
    <property type="protein sequence ID" value="GGJ11712.1"/>
    <property type="molecule type" value="Genomic_DNA"/>
</dbReference>
<sequence>MKFAAQENLVPGATFREKVQHLKRLGYEGVELRGDHLAERVQEVKAALRESGIAATCICGGFKFGLLFPNKADREESKAQIKQLLAIAADVGAEGVIVVPIFGGPQIPDLSPWKTAVELERELLVEQLAELAAYAGTQGTKVILEPLNRYETHLLNRLEQAAEICDRVGSPHMTVLADFFHMNIEEADIAASLRAAGRWLGYVHLADSNRVVPGLGHTDFKSGFAALRDIGYAGWMSLECGVPGDPLATLARSLAFMKEQLSA</sequence>
<name>A0A917KEX7_9BACL</name>